<gene>
    <name evidence="1" type="ORF">HPB50_013245</name>
</gene>
<accession>A0ACB7RKY5</accession>
<evidence type="ECO:0000313" key="1">
    <source>
        <dbReference type="EMBL" id="KAH6922326.1"/>
    </source>
</evidence>
<proteinExistence type="predicted"/>
<reference evidence="1" key="1">
    <citation type="submission" date="2020-05" db="EMBL/GenBank/DDBJ databases">
        <title>Large-scale comparative analyses of tick genomes elucidate their genetic diversity and vector capacities.</title>
        <authorList>
            <person name="Jia N."/>
            <person name="Wang J."/>
            <person name="Shi W."/>
            <person name="Du L."/>
            <person name="Sun Y."/>
            <person name="Zhan W."/>
            <person name="Jiang J."/>
            <person name="Wang Q."/>
            <person name="Zhang B."/>
            <person name="Ji P."/>
            <person name="Sakyi L.B."/>
            <person name="Cui X."/>
            <person name="Yuan T."/>
            <person name="Jiang B."/>
            <person name="Yang W."/>
            <person name="Lam T.T.-Y."/>
            <person name="Chang Q."/>
            <person name="Ding S."/>
            <person name="Wang X."/>
            <person name="Zhu J."/>
            <person name="Ruan X."/>
            <person name="Zhao L."/>
            <person name="Wei J."/>
            <person name="Que T."/>
            <person name="Du C."/>
            <person name="Cheng J."/>
            <person name="Dai P."/>
            <person name="Han X."/>
            <person name="Huang E."/>
            <person name="Gao Y."/>
            <person name="Liu J."/>
            <person name="Shao H."/>
            <person name="Ye R."/>
            <person name="Li L."/>
            <person name="Wei W."/>
            <person name="Wang X."/>
            <person name="Wang C."/>
            <person name="Yang T."/>
            <person name="Huo Q."/>
            <person name="Li W."/>
            <person name="Guo W."/>
            <person name="Chen H."/>
            <person name="Zhou L."/>
            <person name="Ni X."/>
            <person name="Tian J."/>
            <person name="Zhou Y."/>
            <person name="Sheng Y."/>
            <person name="Liu T."/>
            <person name="Pan Y."/>
            <person name="Xia L."/>
            <person name="Li J."/>
            <person name="Zhao F."/>
            <person name="Cao W."/>
        </authorList>
    </citation>
    <scope>NUCLEOTIDE SEQUENCE</scope>
    <source>
        <strain evidence="1">Hyas-2018</strain>
    </source>
</reference>
<organism evidence="1 2">
    <name type="scientific">Hyalomma asiaticum</name>
    <name type="common">Tick</name>
    <dbReference type="NCBI Taxonomy" id="266040"/>
    <lineage>
        <taxon>Eukaryota</taxon>
        <taxon>Metazoa</taxon>
        <taxon>Ecdysozoa</taxon>
        <taxon>Arthropoda</taxon>
        <taxon>Chelicerata</taxon>
        <taxon>Arachnida</taxon>
        <taxon>Acari</taxon>
        <taxon>Parasitiformes</taxon>
        <taxon>Ixodida</taxon>
        <taxon>Ixodoidea</taxon>
        <taxon>Ixodidae</taxon>
        <taxon>Hyalomminae</taxon>
        <taxon>Hyalomma</taxon>
    </lineage>
</organism>
<name>A0ACB7RKY5_HYAAI</name>
<dbReference type="Proteomes" id="UP000821845">
    <property type="component" value="Chromosome 9"/>
</dbReference>
<sequence length="218" mass="24385">MPPNNFSALRLRADDVISPRNRALSGGGTSPDLDPIKQLPQRSIFSGSGSSPAVMSPKFAWLVLQDIKVADTLPYGYLSGGWVELLIGAAYYWDLCLSPVRSLFLCLRLRRLEFSRHYWDIVTGNVKCLNGQLVAMEMMFGWTLRSKDVTSSAATYVTCVRVMRVGAIVDRAGEVSHQLRSLWELEHLGIVDDAQLTAEDNNFLRAFEDTTVRKNGHY</sequence>
<evidence type="ECO:0000313" key="2">
    <source>
        <dbReference type="Proteomes" id="UP000821845"/>
    </source>
</evidence>
<keyword evidence="2" id="KW-1185">Reference proteome</keyword>
<protein>
    <submittedName>
        <fullName evidence="1">Uncharacterized protein</fullName>
    </submittedName>
</protein>
<dbReference type="EMBL" id="CM023489">
    <property type="protein sequence ID" value="KAH6922326.1"/>
    <property type="molecule type" value="Genomic_DNA"/>
</dbReference>
<comment type="caution">
    <text evidence="1">The sequence shown here is derived from an EMBL/GenBank/DDBJ whole genome shotgun (WGS) entry which is preliminary data.</text>
</comment>